<dbReference type="Pfam" id="PF00696">
    <property type="entry name" value="AA_kinase"/>
    <property type="match status" value="1"/>
</dbReference>
<evidence type="ECO:0000256" key="6">
    <source>
        <dbReference type="ARBA" id="ARBA00022741"/>
    </source>
</evidence>
<comment type="caution">
    <text evidence="11">The sequence shown here is derived from an EMBL/GenBank/DDBJ whole genome shotgun (WGS) entry which is preliminary data.</text>
</comment>
<dbReference type="PIRSF" id="PIRSF000728">
    <property type="entry name" value="NAGK"/>
    <property type="match status" value="1"/>
</dbReference>
<accession>A0A0R1TZV8</accession>
<dbReference type="GO" id="GO:0005524">
    <property type="term" value="F:ATP binding"/>
    <property type="evidence" value="ECO:0007669"/>
    <property type="project" value="UniProtKB-KW"/>
</dbReference>
<evidence type="ECO:0000256" key="1">
    <source>
        <dbReference type="ARBA" id="ARBA00004828"/>
    </source>
</evidence>
<dbReference type="InterPro" id="IPR001048">
    <property type="entry name" value="Asp/Glu/Uridylate_kinase"/>
</dbReference>
<keyword evidence="12" id="KW-1185">Reference proteome</keyword>
<organism evidence="11 12">
    <name type="scientific">Lacticaseibacillus pantheris DSM 15945 = JCM 12539 = NBRC 106106</name>
    <dbReference type="NCBI Taxonomy" id="1423783"/>
    <lineage>
        <taxon>Bacteria</taxon>
        <taxon>Bacillati</taxon>
        <taxon>Bacillota</taxon>
        <taxon>Bacilli</taxon>
        <taxon>Lactobacillales</taxon>
        <taxon>Lactobacillaceae</taxon>
        <taxon>Lacticaseibacillus</taxon>
    </lineage>
</organism>
<dbReference type="PATRIC" id="fig|1423783.4.peg.2313"/>
<sequence>MTETVVIKLGGNATEQLTPQFFDQLARWRAAGVRVLMIHGGGPQINAWSERLGLTVHKRGGIRVTDADTLAVTQAVLLGVVQPALCLTLHQHGLPVMGLNTTDNALLTGTLLDQQLYGAVGKITQVNTTVLNRVLADYVGVLAPLAQTSDGTMLNVNADMAAVAVARALGATRLMMVTDVPGVIVNGTTAATIDPQQASRWVQQRIITSGMEAKINAAIDCVHAGTQVNITNDVTRPGTMVLSAAM</sequence>
<keyword evidence="7 11" id="KW-0418">Kinase</keyword>
<dbReference type="InterPro" id="IPR036393">
    <property type="entry name" value="AceGlu_kinase-like_sf"/>
</dbReference>
<evidence type="ECO:0000256" key="3">
    <source>
        <dbReference type="ARBA" id="ARBA00022571"/>
    </source>
</evidence>
<evidence type="ECO:0000256" key="9">
    <source>
        <dbReference type="ARBA" id="ARBA00048141"/>
    </source>
</evidence>
<evidence type="ECO:0000256" key="4">
    <source>
        <dbReference type="ARBA" id="ARBA00022605"/>
    </source>
</evidence>
<comment type="catalytic activity">
    <reaction evidence="9">
        <text>N-acetyl-L-glutamate + ATP = N-acetyl-L-glutamyl 5-phosphate + ADP</text>
        <dbReference type="Rhea" id="RHEA:14629"/>
        <dbReference type="ChEBI" id="CHEBI:30616"/>
        <dbReference type="ChEBI" id="CHEBI:44337"/>
        <dbReference type="ChEBI" id="CHEBI:57936"/>
        <dbReference type="ChEBI" id="CHEBI:456216"/>
        <dbReference type="EC" id="2.7.2.8"/>
    </reaction>
</comment>
<dbReference type="OrthoDB" id="9803155at2"/>
<comment type="pathway">
    <text evidence="1">Amino-acid biosynthesis; L-arginine biosynthesis; N(2)-acetyl-L-ornithine from L-glutamate: step 2/4.</text>
</comment>
<keyword evidence="3" id="KW-0055">Arginine biosynthesis</keyword>
<dbReference type="GO" id="GO:0006526">
    <property type="term" value="P:L-arginine biosynthetic process"/>
    <property type="evidence" value="ECO:0007669"/>
    <property type="project" value="UniProtKB-KW"/>
</dbReference>
<evidence type="ECO:0000259" key="10">
    <source>
        <dbReference type="Pfam" id="PF00696"/>
    </source>
</evidence>
<name>A0A0R1TZV8_9LACO</name>
<evidence type="ECO:0000256" key="5">
    <source>
        <dbReference type="ARBA" id="ARBA00022679"/>
    </source>
</evidence>
<dbReference type="RefSeq" id="WP_054650470.1">
    <property type="nucleotide sequence ID" value="NZ_AZFJ01000062.1"/>
</dbReference>
<dbReference type="PANTHER" id="PTHR23342:SF0">
    <property type="entry name" value="N-ACETYLGLUTAMATE SYNTHASE, MITOCHONDRIAL"/>
    <property type="match status" value="1"/>
</dbReference>
<dbReference type="Proteomes" id="UP000051922">
    <property type="component" value="Unassembled WGS sequence"/>
</dbReference>
<keyword evidence="6" id="KW-0547">Nucleotide-binding</keyword>
<reference evidence="11 12" key="1">
    <citation type="journal article" date="2015" name="Genome Announc.">
        <title>Expanding the biotechnology potential of lactobacilli through comparative genomics of 213 strains and associated genera.</title>
        <authorList>
            <person name="Sun Z."/>
            <person name="Harris H.M."/>
            <person name="McCann A."/>
            <person name="Guo C."/>
            <person name="Argimon S."/>
            <person name="Zhang W."/>
            <person name="Yang X."/>
            <person name="Jeffery I.B."/>
            <person name="Cooney J.C."/>
            <person name="Kagawa T.F."/>
            <person name="Liu W."/>
            <person name="Song Y."/>
            <person name="Salvetti E."/>
            <person name="Wrobel A."/>
            <person name="Rasinkangas P."/>
            <person name="Parkhill J."/>
            <person name="Rea M.C."/>
            <person name="O'Sullivan O."/>
            <person name="Ritari J."/>
            <person name="Douillard F.P."/>
            <person name="Paul Ross R."/>
            <person name="Yang R."/>
            <person name="Briner A.E."/>
            <person name="Felis G.E."/>
            <person name="de Vos W.M."/>
            <person name="Barrangou R."/>
            <person name="Klaenhammer T.R."/>
            <person name="Caufield P.W."/>
            <person name="Cui Y."/>
            <person name="Zhang H."/>
            <person name="O'Toole P.W."/>
        </authorList>
    </citation>
    <scope>NUCLEOTIDE SEQUENCE [LARGE SCALE GENOMIC DNA]</scope>
    <source>
        <strain evidence="11 12">DSM 15945</strain>
    </source>
</reference>
<dbReference type="PANTHER" id="PTHR23342">
    <property type="entry name" value="N-ACETYLGLUTAMATE SYNTHASE"/>
    <property type="match status" value="1"/>
</dbReference>
<dbReference type="NCBIfam" id="TIGR00761">
    <property type="entry name" value="argB"/>
    <property type="match status" value="1"/>
</dbReference>
<feature type="domain" description="Aspartate/glutamate/uridylate kinase" evidence="10">
    <location>
        <begin position="4"/>
        <end position="232"/>
    </location>
</feature>
<proteinExistence type="predicted"/>
<keyword evidence="4" id="KW-0028">Amino-acid biosynthesis</keyword>
<evidence type="ECO:0000313" key="12">
    <source>
        <dbReference type="Proteomes" id="UP000051922"/>
    </source>
</evidence>
<evidence type="ECO:0000256" key="8">
    <source>
        <dbReference type="ARBA" id="ARBA00022840"/>
    </source>
</evidence>
<dbReference type="EC" id="2.7.2.8" evidence="2"/>
<dbReference type="InterPro" id="IPR004662">
    <property type="entry name" value="AcgluKinase_fam"/>
</dbReference>
<dbReference type="Gene3D" id="3.40.1160.10">
    <property type="entry name" value="Acetylglutamate kinase-like"/>
    <property type="match status" value="1"/>
</dbReference>
<dbReference type="GO" id="GO:0003991">
    <property type="term" value="F:acetylglutamate kinase activity"/>
    <property type="evidence" value="ECO:0007669"/>
    <property type="project" value="UniProtKB-EC"/>
</dbReference>
<evidence type="ECO:0000256" key="2">
    <source>
        <dbReference type="ARBA" id="ARBA00013065"/>
    </source>
</evidence>
<dbReference type="GO" id="GO:0005737">
    <property type="term" value="C:cytoplasm"/>
    <property type="evidence" value="ECO:0007669"/>
    <property type="project" value="InterPro"/>
</dbReference>
<keyword evidence="5" id="KW-0808">Transferase</keyword>
<dbReference type="EMBL" id="AZFJ01000062">
    <property type="protein sequence ID" value="KRL84408.1"/>
    <property type="molecule type" value="Genomic_DNA"/>
</dbReference>
<evidence type="ECO:0000256" key="7">
    <source>
        <dbReference type="ARBA" id="ARBA00022777"/>
    </source>
</evidence>
<dbReference type="SUPFAM" id="SSF53633">
    <property type="entry name" value="Carbamate kinase-like"/>
    <property type="match status" value="1"/>
</dbReference>
<dbReference type="STRING" id="1423783.FC50_GL002260"/>
<dbReference type="AlphaFoldDB" id="A0A0R1TZV8"/>
<evidence type="ECO:0000313" key="11">
    <source>
        <dbReference type="EMBL" id="KRL84408.1"/>
    </source>
</evidence>
<keyword evidence="8" id="KW-0067">ATP-binding</keyword>
<dbReference type="CDD" id="cd04238">
    <property type="entry name" value="AAK_NAGK-like"/>
    <property type="match status" value="1"/>
</dbReference>
<protein>
    <recommendedName>
        <fullName evidence="2">acetylglutamate kinase</fullName>
        <ecNumber evidence="2">2.7.2.8</ecNumber>
    </recommendedName>
</protein>
<gene>
    <name evidence="11" type="ORF">FC50_GL002260</name>
</gene>